<gene>
    <name evidence="1" type="ORF">G3I71_10505</name>
</gene>
<reference evidence="1" key="1">
    <citation type="submission" date="2020-01" db="EMBL/GenBank/DDBJ databases">
        <title>Insect and environment-associated Actinomycetes.</title>
        <authorList>
            <person name="Currrie C."/>
            <person name="Chevrette M."/>
            <person name="Carlson C."/>
            <person name="Stubbendieck R."/>
            <person name="Wendt-Pienkowski E."/>
        </authorList>
    </citation>
    <scope>NUCLEOTIDE SEQUENCE</scope>
    <source>
        <strain evidence="1">SID12501</strain>
    </source>
</reference>
<organism evidence="1">
    <name type="scientific">Streptomyces sp. SID12501</name>
    <dbReference type="NCBI Taxonomy" id="2706042"/>
    <lineage>
        <taxon>Bacteria</taxon>
        <taxon>Bacillati</taxon>
        <taxon>Actinomycetota</taxon>
        <taxon>Actinomycetes</taxon>
        <taxon>Kitasatosporales</taxon>
        <taxon>Streptomycetaceae</taxon>
        <taxon>Streptomyces</taxon>
    </lineage>
</organism>
<accession>A0A6B3BPH7</accession>
<dbReference type="AlphaFoldDB" id="A0A6B3BPH7"/>
<name>A0A6B3BPH7_9ACTN</name>
<comment type="caution">
    <text evidence="1">The sequence shown here is derived from an EMBL/GenBank/DDBJ whole genome shotgun (WGS) entry which is preliminary data.</text>
</comment>
<dbReference type="Gene3D" id="6.20.20.10">
    <property type="match status" value="1"/>
</dbReference>
<sequence length="178" mass="19686">MDEFAWGLPSSLPEKRQLRSIAVVAARFTGRGTQMALVAGEYEFTCSECDGDGSLQVIGTEGELVWDKCDECRGEGTVSYDELEAAEAIEVGRTPLRTPPTSDLHSSPLKDELDQWFGFLSDRQAESTPPANIMIGYAYGYAEAMLLADREEPAREKLDFMIRAAEEFKDHPGFPGPR</sequence>
<evidence type="ECO:0000313" key="1">
    <source>
        <dbReference type="EMBL" id="NEC86244.1"/>
    </source>
</evidence>
<protein>
    <submittedName>
        <fullName evidence="1">Uncharacterized protein</fullName>
    </submittedName>
</protein>
<proteinExistence type="predicted"/>
<dbReference type="EMBL" id="JAAGLU010000007">
    <property type="protein sequence ID" value="NEC86244.1"/>
    <property type="molecule type" value="Genomic_DNA"/>
</dbReference>
<dbReference type="RefSeq" id="WP_164313689.1">
    <property type="nucleotide sequence ID" value="NZ_JAAGLU010000007.1"/>
</dbReference>